<dbReference type="Proteomes" id="UP000814128">
    <property type="component" value="Unassembled WGS sequence"/>
</dbReference>
<reference evidence="1" key="2">
    <citation type="journal article" date="2022" name="New Phytol.">
        <title>Evolutionary transition to the ectomycorrhizal habit in the genomes of a hyperdiverse lineage of mushroom-forming fungi.</title>
        <authorList>
            <person name="Looney B."/>
            <person name="Miyauchi S."/>
            <person name="Morin E."/>
            <person name="Drula E."/>
            <person name="Courty P.E."/>
            <person name="Kohler A."/>
            <person name="Kuo A."/>
            <person name="LaButti K."/>
            <person name="Pangilinan J."/>
            <person name="Lipzen A."/>
            <person name="Riley R."/>
            <person name="Andreopoulos W."/>
            <person name="He G."/>
            <person name="Johnson J."/>
            <person name="Nolan M."/>
            <person name="Tritt A."/>
            <person name="Barry K.W."/>
            <person name="Grigoriev I.V."/>
            <person name="Nagy L.G."/>
            <person name="Hibbett D."/>
            <person name="Henrissat B."/>
            <person name="Matheny P.B."/>
            <person name="Labbe J."/>
            <person name="Martin F.M."/>
        </authorList>
    </citation>
    <scope>NUCLEOTIDE SEQUENCE</scope>
    <source>
        <strain evidence="1">EC-137</strain>
    </source>
</reference>
<reference evidence="1" key="1">
    <citation type="submission" date="2021-02" db="EMBL/GenBank/DDBJ databases">
        <authorList>
            <consortium name="DOE Joint Genome Institute"/>
            <person name="Ahrendt S."/>
            <person name="Looney B.P."/>
            <person name="Miyauchi S."/>
            <person name="Morin E."/>
            <person name="Drula E."/>
            <person name="Courty P.E."/>
            <person name="Chicoki N."/>
            <person name="Fauchery L."/>
            <person name="Kohler A."/>
            <person name="Kuo A."/>
            <person name="Labutti K."/>
            <person name="Pangilinan J."/>
            <person name="Lipzen A."/>
            <person name="Riley R."/>
            <person name="Andreopoulos W."/>
            <person name="He G."/>
            <person name="Johnson J."/>
            <person name="Barry K.W."/>
            <person name="Grigoriev I.V."/>
            <person name="Nagy L."/>
            <person name="Hibbett D."/>
            <person name="Henrissat B."/>
            <person name="Matheny P.B."/>
            <person name="Labbe J."/>
            <person name="Martin F."/>
        </authorList>
    </citation>
    <scope>NUCLEOTIDE SEQUENCE</scope>
    <source>
        <strain evidence="1">EC-137</strain>
    </source>
</reference>
<accession>A0ACB8QFC2</accession>
<organism evidence="1 2">
    <name type="scientific">Vararia minispora EC-137</name>
    <dbReference type="NCBI Taxonomy" id="1314806"/>
    <lineage>
        <taxon>Eukaryota</taxon>
        <taxon>Fungi</taxon>
        <taxon>Dikarya</taxon>
        <taxon>Basidiomycota</taxon>
        <taxon>Agaricomycotina</taxon>
        <taxon>Agaricomycetes</taxon>
        <taxon>Russulales</taxon>
        <taxon>Lachnocladiaceae</taxon>
        <taxon>Vararia</taxon>
    </lineage>
</organism>
<evidence type="ECO:0000313" key="1">
    <source>
        <dbReference type="EMBL" id="KAI0030286.1"/>
    </source>
</evidence>
<protein>
    <submittedName>
        <fullName evidence="1">Uncharacterized protein</fullName>
    </submittedName>
</protein>
<dbReference type="EMBL" id="MU273630">
    <property type="protein sequence ID" value="KAI0030286.1"/>
    <property type="molecule type" value="Genomic_DNA"/>
</dbReference>
<name>A0ACB8QFC2_9AGAM</name>
<proteinExistence type="predicted"/>
<sequence length="108" mass="11112">MSAAPASNDASQRLYALHVQNNALALANVKFVSSSLAGAVAGVLGFENAAGFALFAAATIFTTAVLCAANYKGKPGKFVQGGVWEIANPGQENLATFILAWTLFYGAL</sequence>
<gene>
    <name evidence="1" type="ORF">K488DRAFT_54572</name>
</gene>
<comment type="caution">
    <text evidence="1">The sequence shown here is derived from an EMBL/GenBank/DDBJ whole genome shotgun (WGS) entry which is preliminary data.</text>
</comment>
<evidence type="ECO:0000313" key="2">
    <source>
        <dbReference type="Proteomes" id="UP000814128"/>
    </source>
</evidence>
<keyword evidence="2" id="KW-1185">Reference proteome</keyword>